<dbReference type="Pfam" id="PF00854">
    <property type="entry name" value="PTR2"/>
    <property type="match status" value="1"/>
</dbReference>
<dbReference type="SUPFAM" id="SSF103473">
    <property type="entry name" value="MFS general substrate transporter"/>
    <property type="match status" value="1"/>
</dbReference>
<name>A0A0H2RRS5_9AGAM</name>
<feature type="transmembrane region" description="Helical" evidence="7">
    <location>
        <begin position="566"/>
        <end position="589"/>
    </location>
</feature>
<feature type="transmembrane region" description="Helical" evidence="7">
    <location>
        <begin position="503"/>
        <end position="527"/>
    </location>
</feature>
<keyword evidence="9" id="KW-1185">Reference proteome</keyword>
<feature type="transmembrane region" description="Helical" evidence="7">
    <location>
        <begin position="539"/>
        <end position="560"/>
    </location>
</feature>
<feature type="transmembrane region" description="Helical" evidence="7">
    <location>
        <begin position="184"/>
        <end position="202"/>
    </location>
</feature>
<dbReference type="GO" id="GO:0022857">
    <property type="term" value="F:transmembrane transporter activity"/>
    <property type="evidence" value="ECO:0007669"/>
    <property type="project" value="InterPro"/>
</dbReference>
<gene>
    <name evidence="8" type="ORF">SCHPADRAFT_829943</name>
</gene>
<feature type="transmembrane region" description="Helical" evidence="7">
    <location>
        <begin position="463"/>
        <end position="483"/>
    </location>
</feature>
<evidence type="ECO:0000256" key="5">
    <source>
        <dbReference type="ARBA" id="ARBA00023136"/>
    </source>
</evidence>
<keyword evidence="5 7" id="KW-0472">Membrane</keyword>
<keyword evidence="3 6" id="KW-0812">Transmembrane</keyword>
<dbReference type="Proteomes" id="UP000053477">
    <property type="component" value="Unassembled WGS sequence"/>
</dbReference>
<feature type="transmembrane region" description="Helical" evidence="7">
    <location>
        <begin position="154"/>
        <end position="172"/>
    </location>
</feature>
<evidence type="ECO:0000313" key="9">
    <source>
        <dbReference type="Proteomes" id="UP000053477"/>
    </source>
</evidence>
<dbReference type="GO" id="GO:0006857">
    <property type="term" value="P:oligopeptide transport"/>
    <property type="evidence" value="ECO:0007669"/>
    <property type="project" value="InterPro"/>
</dbReference>
<sequence length="593" mass="64347">MGVQSIVKDLIQSRSHAESEVTYIPLTDTSVLPAEASHISDGRVEFQLGVDSSTDEDDDGDTLANGELEVDDLEKEKLRRVSDAIPIAAFTIVLVEFCERFAFYGLSGVFQNYLQNPLPPGGNGAGAPASPSDPYPAGALGLGQGTATTLNNSFGFLAYALSIVGAVIADAYWGRYKTISSCCFVYVIGLVVITFTSFPSLLAGGFGLMGWIVGVIIVAIGTGGIKANVSPLVADQYRKTTSFPRTLPSGERVLVDPTITITRIYSLFYWCINVGALAALVTTQLERRIGFWAAFSLPTVVFLGTPLILILGRNLYYKVPPSGSIILDAVRVVRIVIINSWRKFRGFHIDVGDVWDLAKPSFAPRSAWFTWDDDFVVDVRQTLRACQVAAFLPIYWSANFQLGTNLVSMASTMRTDGVPNDLLQNINPLSLICLIPVFDMWIYPTLRKRGLGALLAPIPRITLGFFIAASAMVYAAILQSHIYGSNDCGEYVSSCSTTSTITVWAQAPCYALVAISEIFASITSLEYAYNKAPPRMKSVVIALFLLASAFGNLINIGLAPLARDPFLVVLFTSVAILTSAAGCLFYYCFRDRD</sequence>
<keyword evidence="4 7" id="KW-1133">Transmembrane helix</keyword>
<dbReference type="OrthoDB" id="8904098at2759"/>
<dbReference type="EMBL" id="KQ085983">
    <property type="protein sequence ID" value="KLO12163.1"/>
    <property type="molecule type" value="Genomic_DNA"/>
</dbReference>
<feature type="transmembrane region" description="Helical" evidence="7">
    <location>
        <begin position="267"/>
        <end position="285"/>
    </location>
</feature>
<evidence type="ECO:0000256" key="3">
    <source>
        <dbReference type="ARBA" id="ARBA00022692"/>
    </source>
</evidence>
<protein>
    <submittedName>
        <fullName evidence="8">PTR2-domain-containing protein</fullName>
    </submittedName>
</protein>
<evidence type="ECO:0000256" key="7">
    <source>
        <dbReference type="SAM" id="Phobius"/>
    </source>
</evidence>
<feature type="transmembrane region" description="Helical" evidence="7">
    <location>
        <begin position="208"/>
        <end position="229"/>
    </location>
</feature>
<dbReference type="GO" id="GO:0016020">
    <property type="term" value="C:membrane"/>
    <property type="evidence" value="ECO:0007669"/>
    <property type="project" value="UniProtKB-SubCell"/>
</dbReference>
<evidence type="ECO:0000256" key="6">
    <source>
        <dbReference type="RuleBase" id="RU003755"/>
    </source>
</evidence>
<evidence type="ECO:0000313" key="8">
    <source>
        <dbReference type="EMBL" id="KLO12163.1"/>
    </source>
</evidence>
<feature type="transmembrane region" description="Helical" evidence="7">
    <location>
        <begin position="291"/>
        <end position="312"/>
    </location>
</feature>
<proteinExistence type="inferred from homology"/>
<organism evidence="8 9">
    <name type="scientific">Schizopora paradoxa</name>
    <dbReference type="NCBI Taxonomy" id="27342"/>
    <lineage>
        <taxon>Eukaryota</taxon>
        <taxon>Fungi</taxon>
        <taxon>Dikarya</taxon>
        <taxon>Basidiomycota</taxon>
        <taxon>Agaricomycotina</taxon>
        <taxon>Agaricomycetes</taxon>
        <taxon>Hymenochaetales</taxon>
        <taxon>Schizoporaceae</taxon>
        <taxon>Schizopora</taxon>
    </lineage>
</organism>
<dbReference type="PANTHER" id="PTHR11654">
    <property type="entry name" value="OLIGOPEPTIDE TRANSPORTER-RELATED"/>
    <property type="match status" value="1"/>
</dbReference>
<dbReference type="AlphaFoldDB" id="A0A0H2RRS5"/>
<dbReference type="STRING" id="27342.A0A0H2RRS5"/>
<dbReference type="InterPro" id="IPR018456">
    <property type="entry name" value="PTR2_symporter_CS"/>
</dbReference>
<dbReference type="InterPro" id="IPR000109">
    <property type="entry name" value="POT_fam"/>
</dbReference>
<dbReference type="InParanoid" id="A0A0H2RRS5"/>
<keyword evidence="6" id="KW-0813">Transport</keyword>
<evidence type="ECO:0000256" key="4">
    <source>
        <dbReference type="ARBA" id="ARBA00022989"/>
    </source>
</evidence>
<evidence type="ECO:0000256" key="1">
    <source>
        <dbReference type="ARBA" id="ARBA00004141"/>
    </source>
</evidence>
<reference evidence="8 9" key="1">
    <citation type="submission" date="2015-04" db="EMBL/GenBank/DDBJ databases">
        <title>Complete genome sequence of Schizopora paradoxa KUC8140, a cosmopolitan wood degrader in East Asia.</title>
        <authorList>
            <consortium name="DOE Joint Genome Institute"/>
            <person name="Min B."/>
            <person name="Park H."/>
            <person name="Jang Y."/>
            <person name="Kim J.-J."/>
            <person name="Kim K.H."/>
            <person name="Pangilinan J."/>
            <person name="Lipzen A."/>
            <person name="Riley R."/>
            <person name="Grigoriev I.V."/>
            <person name="Spatafora J.W."/>
            <person name="Choi I.-G."/>
        </authorList>
    </citation>
    <scope>NUCLEOTIDE SEQUENCE [LARGE SCALE GENOMIC DNA]</scope>
    <source>
        <strain evidence="8 9">KUC8140</strain>
    </source>
</reference>
<comment type="similarity">
    <text evidence="2 6">Belongs to the major facilitator superfamily. Proton-dependent oligopeptide transporter (POT/PTR) (TC 2.A.17) family.</text>
</comment>
<evidence type="ECO:0000256" key="2">
    <source>
        <dbReference type="ARBA" id="ARBA00005982"/>
    </source>
</evidence>
<accession>A0A0H2RRS5</accession>
<comment type="subcellular location">
    <subcellularLocation>
        <location evidence="1 6">Membrane</location>
        <topology evidence="1 6">Multi-pass membrane protein</topology>
    </subcellularLocation>
</comment>
<dbReference type="InterPro" id="IPR036259">
    <property type="entry name" value="MFS_trans_sf"/>
</dbReference>
<dbReference type="Gene3D" id="1.20.1250.20">
    <property type="entry name" value="MFS general substrate transporter like domains"/>
    <property type="match status" value="1"/>
</dbReference>
<dbReference type="PROSITE" id="PS01023">
    <property type="entry name" value="PTR2_2"/>
    <property type="match status" value="1"/>
</dbReference>